<dbReference type="EMBL" id="HBIO01008236">
    <property type="protein sequence ID" value="CAE0461432.1"/>
    <property type="molecule type" value="Transcribed_RNA"/>
</dbReference>
<dbReference type="InterPro" id="IPR026057">
    <property type="entry name" value="TBL_C"/>
</dbReference>
<sequence>MARRRVKGGKYALLKSFGSIMIITTSIFTAFNLAILKQTTAPIENTRKTLAFNFVNTEASTSKGELDENRIVFFDTDATPTTNSTETKVRENSAQKALKVHHDIIPDDRKYKTMPSCNSHCLSSMGKDGAWVQDWNFAKNYGQFPLPWVIPAKPLLVDHELQFQPTLDSPFPWRTSWKWIDEDADCHVDPMTPEVVCNVLDELGADRIAFYGDSLTESQFQSFVNMMGPDNTRKIESTTDRDVSDEIGLVCRRNKTGHEDETDDDVIVPIFYQRSMGEAAHKQVESAYDFSEELNSFINQSEKRMLGVFNIGAHYHNETLYQEDLSKMLDLISAFDRNQDLYFFRTTSPGHAYCEPRKPWDMDWTKGVETEPFSSIDEMRWDNVVARRWNWEKFQYHNKHTKDIMEEKHRTGKIPMVHIFDVYNMTALRSDGHRGGTDCLHYAYPGPIDWWNHFLFTYLKELSRVLSRENMVNCRAW</sequence>
<dbReference type="Pfam" id="PF13839">
    <property type="entry name" value="PC-Esterase"/>
    <property type="match status" value="1"/>
</dbReference>
<evidence type="ECO:0000259" key="3">
    <source>
        <dbReference type="Pfam" id="PF13839"/>
    </source>
</evidence>
<feature type="transmembrane region" description="Helical" evidence="2">
    <location>
        <begin position="12"/>
        <end position="36"/>
    </location>
</feature>
<accession>A0A7S3Q0G7</accession>
<proteinExistence type="inferred from homology"/>
<evidence type="ECO:0000256" key="1">
    <source>
        <dbReference type="ARBA" id="ARBA00007727"/>
    </source>
</evidence>
<dbReference type="AlphaFoldDB" id="A0A7S3Q0G7"/>
<reference evidence="4" key="1">
    <citation type="submission" date="2021-01" db="EMBL/GenBank/DDBJ databases">
        <authorList>
            <person name="Corre E."/>
            <person name="Pelletier E."/>
            <person name="Niang G."/>
            <person name="Scheremetjew M."/>
            <person name="Finn R."/>
            <person name="Kale V."/>
            <person name="Holt S."/>
            <person name="Cochrane G."/>
            <person name="Meng A."/>
            <person name="Brown T."/>
            <person name="Cohen L."/>
        </authorList>
    </citation>
    <scope>NUCLEOTIDE SEQUENCE</scope>
    <source>
        <strain evidence="4">MM31A-1</strain>
    </source>
</reference>
<comment type="similarity">
    <text evidence="1">Belongs to the PC-esterase family. TBL subfamily.</text>
</comment>
<feature type="domain" description="Trichome birefringence-like C-terminal" evidence="3">
    <location>
        <begin position="315"/>
        <end position="457"/>
    </location>
</feature>
<dbReference type="InterPro" id="IPR029962">
    <property type="entry name" value="TBL"/>
</dbReference>
<keyword evidence="2" id="KW-0812">Transmembrane</keyword>
<organism evidence="4">
    <name type="scientific">Chaetoceros debilis</name>
    <dbReference type="NCBI Taxonomy" id="122233"/>
    <lineage>
        <taxon>Eukaryota</taxon>
        <taxon>Sar</taxon>
        <taxon>Stramenopiles</taxon>
        <taxon>Ochrophyta</taxon>
        <taxon>Bacillariophyta</taxon>
        <taxon>Coscinodiscophyceae</taxon>
        <taxon>Chaetocerotophycidae</taxon>
        <taxon>Chaetocerotales</taxon>
        <taxon>Chaetocerotaceae</taxon>
        <taxon>Chaetoceros</taxon>
    </lineage>
</organism>
<dbReference type="PANTHER" id="PTHR32285">
    <property type="entry name" value="PROTEIN TRICHOME BIREFRINGENCE-LIKE 9-RELATED"/>
    <property type="match status" value="1"/>
</dbReference>
<keyword evidence="2" id="KW-0472">Membrane</keyword>
<dbReference type="PANTHER" id="PTHR32285:SF48">
    <property type="entry name" value="PROTEIN TRICHOME BIREFRINGENCE-LIKE 19"/>
    <property type="match status" value="1"/>
</dbReference>
<name>A0A7S3Q0G7_9STRA</name>
<keyword evidence="2" id="KW-1133">Transmembrane helix</keyword>
<evidence type="ECO:0000313" key="4">
    <source>
        <dbReference type="EMBL" id="CAE0461432.1"/>
    </source>
</evidence>
<evidence type="ECO:0000256" key="2">
    <source>
        <dbReference type="SAM" id="Phobius"/>
    </source>
</evidence>
<protein>
    <recommendedName>
        <fullName evidence="3">Trichome birefringence-like C-terminal domain-containing protein</fullName>
    </recommendedName>
</protein>
<dbReference type="GO" id="GO:0016413">
    <property type="term" value="F:O-acetyltransferase activity"/>
    <property type="evidence" value="ECO:0007669"/>
    <property type="project" value="InterPro"/>
</dbReference>
<gene>
    <name evidence="4" type="ORF">CDEB00056_LOCUS6273</name>
</gene>